<organism evidence="4 5">
    <name type="scientific">Streptomyces oceani</name>
    <dbReference type="NCBI Taxonomy" id="1075402"/>
    <lineage>
        <taxon>Bacteria</taxon>
        <taxon>Bacillati</taxon>
        <taxon>Actinomycetota</taxon>
        <taxon>Actinomycetes</taxon>
        <taxon>Kitasatosporales</taxon>
        <taxon>Streptomycetaceae</taxon>
        <taxon>Streptomyces</taxon>
    </lineage>
</organism>
<feature type="domain" description="Peptidoglycan recognition protein family" evidence="3">
    <location>
        <begin position="46"/>
        <end position="195"/>
    </location>
</feature>
<dbReference type="EMBL" id="LJGU01000093">
    <property type="protein sequence ID" value="OEV05784.1"/>
    <property type="molecule type" value="Genomic_DNA"/>
</dbReference>
<dbReference type="InterPro" id="IPR002502">
    <property type="entry name" value="Amidase_domain"/>
</dbReference>
<dbReference type="STRING" id="1075402.AN216_02265"/>
<dbReference type="GO" id="GO:0008270">
    <property type="term" value="F:zinc ion binding"/>
    <property type="evidence" value="ECO:0007669"/>
    <property type="project" value="InterPro"/>
</dbReference>
<dbReference type="GO" id="GO:0009253">
    <property type="term" value="P:peptidoglycan catabolic process"/>
    <property type="evidence" value="ECO:0007669"/>
    <property type="project" value="InterPro"/>
</dbReference>
<dbReference type="GO" id="GO:0008745">
    <property type="term" value="F:N-acetylmuramoyl-L-alanine amidase activity"/>
    <property type="evidence" value="ECO:0007669"/>
    <property type="project" value="InterPro"/>
</dbReference>
<dbReference type="RefSeq" id="WP_070194853.1">
    <property type="nucleotide sequence ID" value="NZ_LJGU01000093.1"/>
</dbReference>
<dbReference type="InterPro" id="IPR006619">
    <property type="entry name" value="PGRP_domain_met/bac"/>
</dbReference>
<evidence type="ECO:0000313" key="4">
    <source>
        <dbReference type="EMBL" id="OEV05784.1"/>
    </source>
</evidence>
<comment type="similarity">
    <text evidence="1">Belongs to the N-acetylmuramoyl-L-alanine amidase 2 family.</text>
</comment>
<gene>
    <name evidence="4" type="ORF">AN216_02265</name>
</gene>
<dbReference type="Pfam" id="PF01510">
    <property type="entry name" value="Amidase_2"/>
    <property type="match status" value="1"/>
</dbReference>
<feature type="compositionally biased region" description="Low complexity" evidence="2">
    <location>
        <begin position="37"/>
        <end position="46"/>
    </location>
</feature>
<dbReference type="OrthoDB" id="514320at2"/>
<dbReference type="CDD" id="cd06583">
    <property type="entry name" value="PGRP"/>
    <property type="match status" value="1"/>
</dbReference>
<dbReference type="AlphaFoldDB" id="A0A1E7KPG2"/>
<protein>
    <submittedName>
        <fullName evidence="4">N-acetylmuramoyl-L-alanine amidase</fullName>
    </submittedName>
</protein>
<dbReference type="PANTHER" id="PTHR11022:SF41">
    <property type="entry name" value="PEPTIDOGLYCAN-RECOGNITION PROTEIN LC-RELATED"/>
    <property type="match status" value="1"/>
</dbReference>
<keyword evidence="5" id="KW-1185">Reference proteome</keyword>
<reference evidence="4 5" key="1">
    <citation type="journal article" date="2016" name="Front. Microbiol.">
        <title>Comparative Genomics Analysis of Streptomyces Species Reveals Their Adaptation to the Marine Environment and Their Diversity at the Genomic Level.</title>
        <authorList>
            <person name="Tian X."/>
            <person name="Zhang Z."/>
            <person name="Yang T."/>
            <person name="Chen M."/>
            <person name="Li J."/>
            <person name="Chen F."/>
            <person name="Yang J."/>
            <person name="Li W."/>
            <person name="Zhang B."/>
            <person name="Zhang Z."/>
            <person name="Wu J."/>
            <person name="Zhang C."/>
            <person name="Long L."/>
            <person name="Xiao J."/>
        </authorList>
    </citation>
    <scope>NUCLEOTIDE SEQUENCE [LARGE SCALE GENOMIC DNA]</scope>
    <source>
        <strain evidence="4 5">SCSIO 02100</strain>
    </source>
</reference>
<sequence length="253" mass="27657">MSRLSRTALVLAALPLAVMLRWESPARPGNTDEPTETTRPATAPRPRLVERDAWHADEGLVREAPKYLPEVRAVFVHHTNHPADYDCADVPRMLRALESAHVRAKGWDDVGYQYVVDRCGTVYEGRGGGDAERTVRGAHTKGFNRTTVGIAALGDFSAGEPVPRAMLDAIAAVAAWKLPPDADPHGAVWLRSTNDESRFDERSRARFPVITGHRDAFETDCPGDALYAELPLLRDEVARLRAQATAASAASTD</sequence>
<evidence type="ECO:0000259" key="3">
    <source>
        <dbReference type="SMART" id="SM00701"/>
    </source>
</evidence>
<dbReference type="Gene3D" id="3.40.80.10">
    <property type="entry name" value="Peptidoglycan recognition protein-like"/>
    <property type="match status" value="1"/>
</dbReference>
<comment type="caution">
    <text evidence="4">The sequence shown here is derived from an EMBL/GenBank/DDBJ whole genome shotgun (WGS) entry which is preliminary data.</text>
</comment>
<evidence type="ECO:0000256" key="2">
    <source>
        <dbReference type="SAM" id="MobiDB-lite"/>
    </source>
</evidence>
<dbReference type="Proteomes" id="UP000176101">
    <property type="component" value="Unassembled WGS sequence"/>
</dbReference>
<dbReference type="SMART" id="SM00701">
    <property type="entry name" value="PGRP"/>
    <property type="match status" value="1"/>
</dbReference>
<dbReference type="InterPro" id="IPR036505">
    <property type="entry name" value="Amidase/PGRP_sf"/>
</dbReference>
<name>A0A1E7KPG2_9ACTN</name>
<dbReference type="PATRIC" id="fig|1075402.3.peg.3841"/>
<feature type="region of interest" description="Disordered" evidence="2">
    <location>
        <begin position="24"/>
        <end position="50"/>
    </location>
</feature>
<proteinExistence type="inferred from homology"/>
<evidence type="ECO:0000313" key="5">
    <source>
        <dbReference type="Proteomes" id="UP000176101"/>
    </source>
</evidence>
<evidence type="ECO:0000256" key="1">
    <source>
        <dbReference type="ARBA" id="ARBA00007553"/>
    </source>
</evidence>
<dbReference type="PANTHER" id="PTHR11022">
    <property type="entry name" value="PEPTIDOGLYCAN RECOGNITION PROTEIN"/>
    <property type="match status" value="1"/>
</dbReference>
<dbReference type="InterPro" id="IPR015510">
    <property type="entry name" value="PGRP"/>
</dbReference>
<accession>A0A1E7KPG2</accession>
<dbReference type="SUPFAM" id="SSF55846">
    <property type="entry name" value="N-acetylmuramoyl-L-alanine amidase-like"/>
    <property type="match status" value="1"/>
</dbReference>